<keyword evidence="6" id="KW-0067">ATP-binding</keyword>
<evidence type="ECO:0000313" key="13">
    <source>
        <dbReference type="Proteomes" id="UP000250086"/>
    </source>
</evidence>
<dbReference type="AlphaFoldDB" id="A0A2X0VAW0"/>
<evidence type="ECO:0000256" key="3">
    <source>
        <dbReference type="ARBA" id="ARBA00022538"/>
    </source>
</evidence>
<evidence type="ECO:0000256" key="7">
    <source>
        <dbReference type="ARBA" id="ARBA00022958"/>
    </source>
</evidence>
<name>A0A2X0VAW0_9GAMM</name>
<dbReference type="EMBL" id="UAPV01000001">
    <property type="protein sequence ID" value="SPT70256.1"/>
    <property type="molecule type" value="Genomic_DNA"/>
</dbReference>
<organism evidence="12 13">
    <name type="scientific">Anaerobiospirillum thomasii</name>
    <dbReference type="NCBI Taxonomy" id="179995"/>
    <lineage>
        <taxon>Bacteria</taxon>
        <taxon>Pseudomonadati</taxon>
        <taxon>Pseudomonadota</taxon>
        <taxon>Gammaproteobacteria</taxon>
        <taxon>Aeromonadales</taxon>
        <taxon>Succinivibrionaceae</taxon>
        <taxon>Anaerobiospirillum</taxon>
    </lineage>
</organism>
<evidence type="ECO:0000256" key="10">
    <source>
        <dbReference type="ARBA" id="ARBA00023136"/>
    </source>
</evidence>
<evidence type="ECO:0000256" key="9">
    <source>
        <dbReference type="ARBA" id="ARBA00023065"/>
    </source>
</evidence>
<dbReference type="Pfam" id="PF02669">
    <property type="entry name" value="KdpC"/>
    <property type="match status" value="1"/>
</dbReference>
<evidence type="ECO:0000256" key="4">
    <source>
        <dbReference type="ARBA" id="ARBA00022692"/>
    </source>
</evidence>
<accession>A0A2X0VAW0</accession>
<feature type="transmembrane region" description="Helical" evidence="11">
    <location>
        <begin position="20"/>
        <end position="40"/>
    </location>
</feature>
<keyword evidence="5" id="KW-0547">Nucleotide-binding</keyword>
<sequence length="208" mass="22791">MSYAFNKNKDTRLNLKQALFSTVICYGALTVILGLAYPVATSYLSDTFFYDKAHGSLIYDDKGEVRGSSLIGQSFKAQNGFFISRPSASDYNGMASGGYNLASTSQQLSKLIQNRALDIKEKYAVTGNIPTDMLTASASGLDYHISYKSALLQAPYVAKVRNIAVKRIYDLIEKHTEQQFLSPAGIVNVTTLNMALYSLSSSDMKSVK</sequence>
<keyword evidence="1" id="KW-0813">Transport</keyword>
<keyword evidence="4 11" id="KW-0812">Transmembrane</keyword>
<dbReference type="PANTHER" id="PTHR30042:SF2">
    <property type="entry name" value="POTASSIUM-TRANSPORTING ATPASE KDPC SUBUNIT"/>
    <property type="match status" value="1"/>
</dbReference>
<evidence type="ECO:0000256" key="5">
    <source>
        <dbReference type="ARBA" id="ARBA00022741"/>
    </source>
</evidence>
<gene>
    <name evidence="12" type="ORF">NCTC13093_01665</name>
</gene>
<reference evidence="12 13" key="1">
    <citation type="submission" date="2018-06" db="EMBL/GenBank/DDBJ databases">
        <authorList>
            <consortium name="Pathogen Informatics"/>
            <person name="Doyle S."/>
        </authorList>
    </citation>
    <scope>NUCLEOTIDE SEQUENCE [LARGE SCALE GENOMIC DNA]</scope>
    <source>
        <strain evidence="12 13">NCTC13093</strain>
    </source>
</reference>
<dbReference type="InterPro" id="IPR003820">
    <property type="entry name" value="KdpC"/>
</dbReference>
<evidence type="ECO:0000256" key="6">
    <source>
        <dbReference type="ARBA" id="ARBA00022840"/>
    </source>
</evidence>
<keyword evidence="10 11" id="KW-0472">Membrane</keyword>
<dbReference type="Proteomes" id="UP000250086">
    <property type="component" value="Unassembled WGS sequence"/>
</dbReference>
<proteinExistence type="predicted"/>
<protein>
    <submittedName>
        <fullName evidence="12">Potassium-transporting ATPase subunit C</fullName>
    </submittedName>
</protein>
<dbReference type="RefSeq" id="WP_113744351.1">
    <property type="nucleotide sequence ID" value="NZ_UAPV01000001.1"/>
</dbReference>
<evidence type="ECO:0000256" key="11">
    <source>
        <dbReference type="SAM" id="Phobius"/>
    </source>
</evidence>
<dbReference type="GO" id="GO:0016020">
    <property type="term" value="C:membrane"/>
    <property type="evidence" value="ECO:0007669"/>
    <property type="project" value="InterPro"/>
</dbReference>
<dbReference type="GO" id="GO:0008556">
    <property type="term" value="F:P-type potassium transmembrane transporter activity"/>
    <property type="evidence" value="ECO:0007669"/>
    <property type="project" value="InterPro"/>
</dbReference>
<keyword evidence="3" id="KW-0633">Potassium transport</keyword>
<evidence type="ECO:0000256" key="8">
    <source>
        <dbReference type="ARBA" id="ARBA00022989"/>
    </source>
</evidence>
<dbReference type="GO" id="GO:0005524">
    <property type="term" value="F:ATP binding"/>
    <property type="evidence" value="ECO:0007669"/>
    <property type="project" value="UniProtKB-KW"/>
</dbReference>
<keyword evidence="8 11" id="KW-1133">Transmembrane helix</keyword>
<keyword evidence="7" id="KW-0630">Potassium</keyword>
<keyword evidence="2" id="KW-1003">Cell membrane</keyword>
<keyword evidence="9" id="KW-0406">Ion transport</keyword>
<dbReference type="PIRSF" id="PIRSF001296">
    <property type="entry name" value="K_ATPase_KdpC"/>
    <property type="match status" value="1"/>
</dbReference>
<dbReference type="PANTHER" id="PTHR30042">
    <property type="entry name" value="POTASSIUM-TRANSPORTING ATPASE C CHAIN"/>
    <property type="match status" value="1"/>
</dbReference>
<evidence type="ECO:0000256" key="1">
    <source>
        <dbReference type="ARBA" id="ARBA00022448"/>
    </source>
</evidence>
<evidence type="ECO:0000313" key="12">
    <source>
        <dbReference type="EMBL" id="SPT70256.1"/>
    </source>
</evidence>
<keyword evidence="13" id="KW-1185">Reference proteome</keyword>
<evidence type="ECO:0000256" key="2">
    <source>
        <dbReference type="ARBA" id="ARBA00022475"/>
    </source>
</evidence>